<sequence>MTVDAYLNPNFTITKKLIFLLLSFAGMLVCGLGIFIYSKIYARKYPSDKREEYLSIDFEIRLQKFFEMLIAGTAVMSFSCAYVIINHVYGLVASGKATNLTRIERYLTSTWADGKDFILLFLILFSCVINTVLDGFIIRLKILTSEEKATMRMLAMFYVILILMYLNNIGDESEYGPVMMYYFGLMIGRFVYFDASFKDFVTNIKNVIINLPYMLIDIALTGLLCYIGFVSGYFLERNYYIVGLFHTQIFILACTFIVYHAMRLLYFNKKH</sequence>
<dbReference type="AlphaFoldDB" id="A0A1I5QAA2"/>
<keyword evidence="1" id="KW-1133">Transmembrane helix</keyword>
<name>A0A1I5QAA2_9FIRM</name>
<feature type="transmembrane region" description="Helical" evidence="1">
    <location>
        <begin position="149"/>
        <end position="166"/>
    </location>
</feature>
<evidence type="ECO:0000313" key="3">
    <source>
        <dbReference type="Proteomes" id="UP000182624"/>
    </source>
</evidence>
<dbReference type="OrthoDB" id="2029543at2"/>
<dbReference type="RefSeq" id="WP_074883248.1">
    <property type="nucleotide sequence ID" value="NZ_FOXO01000002.1"/>
</dbReference>
<organism evidence="2 3">
    <name type="scientific">Butyrivibrio proteoclasticus</name>
    <dbReference type="NCBI Taxonomy" id="43305"/>
    <lineage>
        <taxon>Bacteria</taxon>
        <taxon>Bacillati</taxon>
        <taxon>Bacillota</taxon>
        <taxon>Clostridia</taxon>
        <taxon>Lachnospirales</taxon>
        <taxon>Lachnospiraceae</taxon>
        <taxon>Butyrivibrio</taxon>
    </lineage>
</organism>
<dbReference type="EMBL" id="FOXO01000002">
    <property type="protein sequence ID" value="SFP43172.1"/>
    <property type="molecule type" value="Genomic_DNA"/>
</dbReference>
<keyword evidence="3" id="KW-1185">Reference proteome</keyword>
<keyword evidence="1" id="KW-0472">Membrane</keyword>
<dbReference type="Proteomes" id="UP000182624">
    <property type="component" value="Unassembled WGS sequence"/>
</dbReference>
<accession>A0A1I5QAA2</accession>
<feature type="transmembrane region" description="Helical" evidence="1">
    <location>
        <begin position="65"/>
        <end position="85"/>
    </location>
</feature>
<proteinExistence type="predicted"/>
<protein>
    <submittedName>
        <fullName evidence="2">Uncharacterized protein</fullName>
    </submittedName>
</protein>
<feature type="transmembrane region" description="Helical" evidence="1">
    <location>
        <begin position="117"/>
        <end position="137"/>
    </location>
</feature>
<feature type="transmembrane region" description="Helical" evidence="1">
    <location>
        <begin position="207"/>
        <end position="234"/>
    </location>
</feature>
<reference evidence="3" key="1">
    <citation type="submission" date="2016-10" db="EMBL/GenBank/DDBJ databases">
        <authorList>
            <person name="Varghese N."/>
            <person name="Submissions S."/>
        </authorList>
    </citation>
    <scope>NUCLEOTIDE SEQUENCE [LARGE SCALE GENOMIC DNA]</scope>
    <source>
        <strain evidence="3">P18</strain>
    </source>
</reference>
<evidence type="ECO:0000256" key="1">
    <source>
        <dbReference type="SAM" id="Phobius"/>
    </source>
</evidence>
<feature type="transmembrane region" description="Helical" evidence="1">
    <location>
        <begin position="17"/>
        <end position="37"/>
    </location>
</feature>
<evidence type="ECO:0000313" key="2">
    <source>
        <dbReference type="EMBL" id="SFP43172.1"/>
    </source>
</evidence>
<keyword evidence="1" id="KW-0812">Transmembrane</keyword>
<gene>
    <name evidence="2" type="ORF">SAMN04487928_10223</name>
</gene>
<feature type="transmembrane region" description="Helical" evidence="1">
    <location>
        <begin position="240"/>
        <end position="262"/>
    </location>
</feature>
<feature type="transmembrane region" description="Helical" evidence="1">
    <location>
        <begin position="178"/>
        <end position="195"/>
    </location>
</feature>